<dbReference type="EMBL" id="AVOT02093284">
    <property type="protein sequence ID" value="MBW0574008.1"/>
    <property type="molecule type" value="Genomic_DNA"/>
</dbReference>
<name>A0A9Q3PTX7_9BASI</name>
<organism evidence="2 3">
    <name type="scientific">Austropuccinia psidii MF-1</name>
    <dbReference type="NCBI Taxonomy" id="1389203"/>
    <lineage>
        <taxon>Eukaryota</taxon>
        <taxon>Fungi</taxon>
        <taxon>Dikarya</taxon>
        <taxon>Basidiomycota</taxon>
        <taxon>Pucciniomycotina</taxon>
        <taxon>Pucciniomycetes</taxon>
        <taxon>Pucciniales</taxon>
        <taxon>Sphaerophragmiaceae</taxon>
        <taxon>Austropuccinia</taxon>
    </lineage>
</organism>
<keyword evidence="3" id="KW-1185">Reference proteome</keyword>
<accession>A0A9Q3PTX7</accession>
<protein>
    <submittedName>
        <fullName evidence="2">Uncharacterized protein</fullName>
    </submittedName>
</protein>
<feature type="region of interest" description="Disordered" evidence="1">
    <location>
        <begin position="1"/>
        <end position="22"/>
    </location>
</feature>
<comment type="caution">
    <text evidence="2">The sequence shown here is derived from an EMBL/GenBank/DDBJ whole genome shotgun (WGS) entry which is preliminary data.</text>
</comment>
<evidence type="ECO:0000313" key="2">
    <source>
        <dbReference type="EMBL" id="MBW0574008.1"/>
    </source>
</evidence>
<dbReference type="Proteomes" id="UP000765509">
    <property type="component" value="Unassembled WGS sequence"/>
</dbReference>
<evidence type="ECO:0000256" key="1">
    <source>
        <dbReference type="SAM" id="MobiDB-lite"/>
    </source>
</evidence>
<dbReference type="AlphaFoldDB" id="A0A9Q3PTX7"/>
<proteinExistence type="predicted"/>
<evidence type="ECO:0000313" key="3">
    <source>
        <dbReference type="Proteomes" id="UP000765509"/>
    </source>
</evidence>
<sequence>MTSSNPHKPHSGSVQDPNSESSIEYVQKQVPMSPNITPAVPMASLRNVGLNIEVRNAMDQTTSALMIANISFTEITLNPTNTQLQVHVRYDKRVDGEQQKQPLENVTCSGLSKWNAGLTLHQNMAPKGEKVQYQEQIQDCDERHSSLPLVHREKVTGCHHQYASNPRIGHASSSREKNDG</sequence>
<gene>
    <name evidence="2" type="ORF">O181_113723</name>
</gene>
<reference evidence="2" key="1">
    <citation type="submission" date="2021-03" db="EMBL/GenBank/DDBJ databases">
        <title>Draft genome sequence of rust myrtle Austropuccinia psidii MF-1, a brazilian biotype.</title>
        <authorList>
            <person name="Quecine M.C."/>
            <person name="Pachon D.M.R."/>
            <person name="Bonatelli M.L."/>
            <person name="Correr F.H."/>
            <person name="Franceschini L.M."/>
            <person name="Leite T.F."/>
            <person name="Margarido G.R.A."/>
            <person name="Almeida C.A."/>
            <person name="Ferrarezi J.A."/>
            <person name="Labate C.A."/>
        </authorList>
    </citation>
    <scope>NUCLEOTIDE SEQUENCE</scope>
    <source>
        <strain evidence="2">MF-1</strain>
    </source>
</reference>